<gene>
    <name evidence="2" type="ORF">ORY91_000755</name>
    <name evidence="3" type="ORF">V9W64_03160</name>
</gene>
<keyword evidence="1" id="KW-0732">Signal</keyword>
<evidence type="ECO:0008006" key="5">
    <source>
        <dbReference type="Google" id="ProtNLM"/>
    </source>
</evidence>
<dbReference type="Proteomes" id="UP001149607">
    <property type="component" value="Chromosome"/>
</dbReference>
<evidence type="ECO:0000313" key="2">
    <source>
        <dbReference type="EMBL" id="MDD9327370.1"/>
    </source>
</evidence>
<evidence type="ECO:0000256" key="1">
    <source>
        <dbReference type="SAM" id="SignalP"/>
    </source>
</evidence>
<accession>A0A9X4IAG5</accession>
<reference evidence="2" key="1">
    <citation type="submission" date="2022-10" db="EMBL/GenBank/DDBJ databases">
        <authorList>
            <person name="Boutroux M."/>
        </authorList>
    </citation>
    <scope>NUCLEOTIDE SEQUENCE</scope>
    <source>
        <strain evidence="2">51.81</strain>
    </source>
</reference>
<dbReference type="PROSITE" id="PS51257">
    <property type="entry name" value="PROKAR_LIPOPROTEIN"/>
    <property type="match status" value="1"/>
</dbReference>
<keyword evidence="4" id="KW-1185">Reference proteome</keyword>
<evidence type="ECO:0000313" key="3">
    <source>
        <dbReference type="EMBL" id="WWY03754.1"/>
    </source>
</evidence>
<dbReference type="RefSeq" id="WP_274584607.1">
    <property type="nucleotide sequence ID" value="NZ_CP145811.1"/>
</dbReference>
<evidence type="ECO:0000313" key="4">
    <source>
        <dbReference type="Proteomes" id="UP001149607"/>
    </source>
</evidence>
<name>A0A9X4IAG5_9NEIS</name>
<dbReference type="EMBL" id="JAPQFL010000001">
    <property type="protein sequence ID" value="MDD9327370.1"/>
    <property type="molecule type" value="Genomic_DNA"/>
</dbReference>
<dbReference type="AlphaFoldDB" id="A0A9X4IAG5"/>
<dbReference type="EMBL" id="CP146598">
    <property type="protein sequence ID" value="WWY03754.1"/>
    <property type="molecule type" value="Genomic_DNA"/>
</dbReference>
<sequence>MKQALLMMAAALSLAACGSNPQEATEANLKKAVEQSALPPLCLPLALDITAPDDRPVSADNALGGTVIKIAERSFNGEKINREAQKQLDILADQGFYRREKDEYTGNDGKTAVRVYTLTEKGAAQTRPSPHGPLFCLGNQKINKINWFTTPSPANGVVMTKVSYTAALDAERWADKLIRAGGESWQTLTEEKNRLATLIQTNRGWRDWQSLRDTAE</sequence>
<proteinExistence type="predicted"/>
<protein>
    <recommendedName>
        <fullName evidence="5">Lipoprotein</fullName>
    </recommendedName>
</protein>
<feature type="signal peptide" evidence="1">
    <location>
        <begin position="1"/>
        <end position="24"/>
    </location>
</feature>
<reference evidence="3" key="2">
    <citation type="submission" date="2024-02" db="EMBL/GenBank/DDBJ databases">
        <title>Neisseria leonii sp. nov.</title>
        <authorList>
            <person name="Boutroux M."/>
            <person name="Favre-Rochex S."/>
            <person name="Gorgette O."/>
            <person name="Touak G."/>
            <person name="Muhle E."/>
            <person name="Chesneau O."/>
            <person name="Clermont D."/>
            <person name="Rahi P."/>
        </authorList>
    </citation>
    <scope>NUCLEOTIDE SEQUENCE</scope>
    <source>
        <strain evidence="3">51.81</strain>
    </source>
</reference>
<organism evidence="2">
    <name type="scientific">Neisseria leonii</name>
    <dbReference type="NCBI Taxonomy" id="2995413"/>
    <lineage>
        <taxon>Bacteria</taxon>
        <taxon>Pseudomonadati</taxon>
        <taxon>Pseudomonadota</taxon>
        <taxon>Betaproteobacteria</taxon>
        <taxon>Neisseriales</taxon>
        <taxon>Neisseriaceae</taxon>
        <taxon>Neisseria</taxon>
    </lineage>
</organism>
<feature type="chain" id="PRO_5042786876" description="Lipoprotein" evidence="1">
    <location>
        <begin position="25"/>
        <end position="216"/>
    </location>
</feature>